<sequence length="168" mass="19439">MKATSISLKNMYQQNFDFPYEMIKLILASYNIVKKLYFTCKYFPEKYRSYLIDNLNHEYKLVFKDSVKEYAANLNAVNSINDKIWIGSKIITTQKCIYPLISNIKRCTINTIYVASSQDLNLSWNDFKILAEAGTIKDLTIGKLLDADNKMVSVEDICAYAPKLTELR</sequence>
<evidence type="ECO:0000313" key="2">
    <source>
        <dbReference type="WBParaSite" id="ES5_v2.g16718.t1"/>
    </source>
</evidence>
<reference evidence="2" key="1">
    <citation type="submission" date="2022-11" db="UniProtKB">
        <authorList>
            <consortium name="WormBaseParasite"/>
        </authorList>
    </citation>
    <scope>IDENTIFICATION</scope>
</reference>
<accession>A0AC34FH94</accession>
<name>A0AC34FH94_9BILA</name>
<protein>
    <submittedName>
        <fullName evidence="2">Uncharacterized protein</fullName>
    </submittedName>
</protein>
<dbReference type="Proteomes" id="UP000887579">
    <property type="component" value="Unplaced"/>
</dbReference>
<proteinExistence type="predicted"/>
<evidence type="ECO:0000313" key="1">
    <source>
        <dbReference type="Proteomes" id="UP000887579"/>
    </source>
</evidence>
<dbReference type="WBParaSite" id="ES5_v2.g16718.t1">
    <property type="protein sequence ID" value="ES5_v2.g16718.t1"/>
    <property type="gene ID" value="ES5_v2.g16718"/>
</dbReference>
<organism evidence="1 2">
    <name type="scientific">Panagrolaimus sp. ES5</name>
    <dbReference type="NCBI Taxonomy" id="591445"/>
    <lineage>
        <taxon>Eukaryota</taxon>
        <taxon>Metazoa</taxon>
        <taxon>Ecdysozoa</taxon>
        <taxon>Nematoda</taxon>
        <taxon>Chromadorea</taxon>
        <taxon>Rhabditida</taxon>
        <taxon>Tylenchina</taxon>
        <taxon>Panagrolaimomorpha</taxon>
        <taxon>Panagrolaimoidea</taxon>
        <taxon>Panagrolaimidae</taxon>
        <taxon>Panagrolaimus</taxon>
    </lineage>
</organism>